<dbReference type="GO" id="GO:0040029">
    <property type="term" value="P:epigenetic regulation of gene expression"/>
    <property type="evidence" value="ECO:0007669"/>
    <property type="project" value="TreeGrafter"/>
</dbReference>
<dbReference type="EMBL" id="FWXF01000021">
    <property type="protein sequence ID" value="SMC27378.1"/>
    <property type="molecule type" value="Genomic_DNA"/>
</dbReference>
<evidence type="ECO:0000313" key="10">
    <source>
        <dbReference type="Proteomes" id="UP000192783"/>
    </source>
</evidence>
<evidence type="ECO:0000256" key="2">
    <source>
        <dbReference type="ARBA" id="ARBA00012111"/>
    </source>
</evidence>
<evidence type="ECO:0000256" key="6">
    <source>
        <dbReference type="ARBA" id="ARBA00023015"/>
    </source>
</evidence>
<dbReference type="Proteomes" id="UP000192783">
    <property type="component" value="Unassembled WGS sequence"/>
</dbReference>
<protein>
    <recommendedName>
        <fullName evidence="2">histone deacetylase</fullName>
        <ecNumber evidence="2">3.5.1.98</ecNumber>
    </recommendedName>
</protein>
<dbReference type="GO" id="GO:0141221">
    <property type="term" value="F:histone deacetylase activity, hydrolytic mechanism"/>
    <property type="evidence" value="ECO:0007669"/>
    <property type="project" value="UniProtKB-EC"/>
</dbReference>
<accession>A0A1W1XV22</accession>
<evidence type="ECO:0000256" key="1">
    <source>
        <dbReference type="ARBA" id="ARBA00007738"/>
    </source>
</evidence>
<gene>
    <name evidence="9" type="ORF">SAMN02746041_02942</name>
</gene>
<evidence type="ECO:0000259" key="8">
    <source>
        <dbReference type="Pfam" id="PF00850"/>
    </source>
</evidence>
<evidence type="ECO:0000256" key="3">
    <source>
        <dbReference type="ARBA" id="ARBA00022491"/>
    </source>
</evidence>
<evidence type="ECO:0000256" key="5">
    <source>
        <dbReference type="ARBA" id="ARBA00022853"/>
    </source>
</evidence>
<dbReference type="PRINTS" id="PR01270">
    <property type="entry name" value="HDASUPER"/>
</dbReference>
<sequence length="307" mass="34403">MITGIFYHPSFSRRSYLTQGSRLEHFPAALEPLLKHPHFRLYQSPPIDEDWILKVHSRELLDGVYQDRLCSTAWHSAGGVAQAAELIARDEIQNAFAFIGAGGHHSGRNFFGGYCCFNDVVIAMTILRQVHGIQRFAILDTDAHHGDGTRDLVRNDPDVLHVCLCYSSYESQDGTKVDVPAPGALSSFWSHGTPSPDSPSESAADRDRAYYETARAAFYERCIAFAPELLFWYFGFDTHRGDYGDLGLTRKAYLLIAHMMRDLAHRVCQGRLEVVLGGGSRSDIARRCIPPIIAVLGNMEWEDGRIQ</sequence>
<dbReference type="AlphaFoldDB" id="A0A1W1XV22"/>
<keyword evidence="6" id="KW-0805">Transcription regulation</keyword>
<dbReference type="RefSeq" id="WP_084058843.1">
    <property type="nucleotide sequence ID" value="NZ_FWXF01000021.1"/>
</dbReference>
<dbReference type="OrthoDB" id="9808367at2"/>
<keyword evidence="5" id="KW-0156">Chromatin regulator</keyword>
<feature type="domain" description="Histone deacetylase" evidence="8">
    <location>
        <begin position="67"/>
        <end position="293"/>
    </location>
</feature>
<keyword evidence="3" id="KW-0678">Repressor</keyword>
<dbReference type="PANTHER" id="PTHR10625:SF5">
    <property type="entry name" value="HISTONE DEACETYLASE"/>
    <property type="match status" value="1"/>
</dbReference>
<dbReference type="InterPro" id="IPR023696">
    <property type="entry name" value="Ureohydrolase_dom_sf"/>
</dbReference>
<reference evidence="9 10" key="1">
    <citation type="submission" date="2017-04" db="EMBL/GenBank/DDBJ databases">
        <authorList>
            <person name="Afonso C.L."/>
            <person name="Miller P.J."/>
            <person name="Scott M.A."/>
            <person name="Spackman E."/>
            <person name="Goraichik I."/>
            <person name="Dimitrov K.M."/>
            <person name="Suarez D.L."/>
            <person name="Swayne D.E."/>
        </authorList>
    </citation>
    <scope>NUCLEOTIDE SEQUENCE [LARGE SCALE GENOMIC DNA]</scope>
    <source>
        <strain evidence="9 10">DSM 13146</strain>
    </source>
</reference>
<proteinExistence type="inferred from homology"/>
<evidence type="ECO:0000256" key="4">
    <source>
        <dbReference type="ARBA" id="ARBA00022801"/>
    </source>
</evidence>
<dbReference type="InterPro" id="IPR000286">
    <property type="entry name" value="HDACs"/>
</dbReference>
<dbReference type="PANTHER" id="PTHR10625">
    <property type="entry name" value="HISTONE DEACETYLASE HDAC1-RELATED"/>
    <property type="match status" value="1"/>
</dbReference>
<organism evidence="9 10">
    <name type="scientific">Desulfacinum hydrothermale DSM 13146</name>
    <dbReference type="NCBI Taxonomy" id="1121390"/>
    <lineage>
        <taxon>Bacteria</taxon>
        <taxon>Pseudomonadati</taxon>
        <taxon>Thermodesulfobacteriota</taxon>
        <taxon>Syntrophobacteria</taxon>
        <taxon>Syntrophobacterales</taxon>
        <taxon>Syntrophobacteraceae</taxon>
        <taxon>Desulfacinum</taxon>
    </lineage>
</organism>
<name>A0A1W1XV22_9BACT</name>
<dbReference type="STRING" id="1121390.SAMN02746041_02942"/>
<comment type="similarity">
    <text evidence="1">Belongs to the histone deacetylase family. HD type 2 subfamily.</text>
</comment>
<evidence type="ECO:0000256" key="7">
    <source>
        <dbReference type="ARBA" id="ARBA00023163"/>
    </source>
</evidence>
<keyword evidence="7" id="KW-0804">Transcription</keyword>
<dbReference type="SUPFAM" id="SSF52768">
    <property type="entry name" value="Arginase/deacetylase"/>
    <property type="match status" value="1"/>
</dbReference>
<evidence type="ECO:0000313" key="9">
    <source>
        <dbReference type="EMBL" id="SMC27378.1"/>
    </source>
</evidence>
<dbReference type="EC" id="3.5.1.98" evidence="2"/>
<keyword evidence="4" id="KW-0378">Hydrolase</keyword>
<dbReference type="Pfam" id="PF00850">
    <property type="entry name" value="Hist_deacetyl"/>
    <property type="match status" value="1"/>
</dbReference>
<keyword evidence="10" id="KW-1185">Reference proteome</keyword>
<dbReference type="Gene3D" id="3.40.800.20">
    <property type="entry name" value="Histone deacetylase domain"/>
    <property type="match status" value="1"/>
</dbReference>
<dbReference type="InterPro" id="IPR023801">
    <property type="entry name" value="His_deacetylse_dom"/>
</dbReference>
<dbReference type="InterPro" id="IPR037138">
    <property type="entry name" value="His_deacetylse_dom_sf"/>
</dbReference>